<dbReference type="AlphaFoldDB" id="I4EM72"/>
<organism evidence="1 2">
    <name type="scientific">Nitrolancea hollandica Lb</name>
    <dbReference type="NCBI Taxonomy" id="1129897"/>
    <lineage>
        <taxon>Bacteria</taxon>
        <taxon>Pseudomonadati</taxon>
        <taxon>Thermomicrobiota</taxon>
        <taxon>Thermomicrobia</taxon>
        <taxon>Sphaerobacterales</taxon>
        <taxon>Sphaerobacterineae</taxon>
        <taxon>Sphaerobacteraceae</taxon>
        <taxon>Nitrolancea</taxon>
    </lineage>
</organism>
<protein>
    <submittedName>
        <fullName evidence="1">Uncharacterized protein</fullName>
    </submittedName>
</protein>
<accession>I4EM72</accession>
<proteinExistence type="predicted"/>
<reference evidence="1 2" key="1">
    <citation type="journal article" date="2012" name="ISME J.">
        <title>Nitrification expanded: discovery, physiology and genomics of a nitrite-oxidizing bacterium from the phylum Chloroflexi.</title>
        <authorList>
            <person name="Sorokin D.Y."/>
            <person name="Lucker S."/>
            <person name="Vejmelkova D."/>
            <person name="Kostrikina N.A."/>
            <person name="Kleerebezem R."/>
            <person name="Rijpstra W.I."/>
            <person name="Damste J.S."/>
            <person name="Le Paslier D."/>
            <person name="Muyzer G."/>
            <person name="Wagner M."/>
            <person name="van Loosdrecht M.C."/>
            <person name="Daims H."/>
        </authorList>
    </citation>
    <scope>NUCLEOTIDE SEQUENCE [LARGE SCALE GENOMIC DNA]</scope>
    <source>
        <strain evidence="2">none</strain>
    </source>
</reference>
<dbReference type="EMBL" id="CAGS01000523">
    <property type="protein sequence ID" value="CCF85785.1"/>
    <property type="molecule type" value="Genomic_DNA"/>
</dbReference>
<evidence type="ECO:0000313" key="1">
    <source>
        <dbReference type="EMBL" id="CCF85785.1"/>
    </source>
</evidence>
<dbReference type="Proteomes" id="UP000004221">
    <property type="component" value="Unassembled WGS sequence"/>
</dbReference>
<comment type="caution">
    <text evidence="1">The sequence shown here is derived from an EMBL/GenBank/DDBJ whole genome shotgun (WGS) entry which is preliminary data.</text>
</comment>
<keyword evidence="2" id="KW-1185">Reference proteome</keyword>
<evidence type="ECO:0000313" key="2">
    <source>
        <dbReference type="Proteomes" id="UP000004221"/>
    </source>
</evidence>
<gene>
    <name evidence="1" type="ORF">NITHO_570006</name>
</gene>
<sequence length="60" mass="6449">MNALPTAPGAGERIGPVGMRERITVLGRGCRVDTQPQNETRVIVKLPVPVPQRTGTGRDE</sequence>
<name>I4EM72_9BACT</name>